<accession>A0A0R2FSV2</accession>
<dbReference type="Proteomes" id="UP000051751">
    <property type="component" value="Unassembled WGS sequence"/>
</dbReference>
<dbReference type="PATRIC" id="fig|81857.3.peg.127"/>
<feature type="domain" description="SGNH hydrolase-type esterase" evidence="1">
    <location>
        <begin position="12"/>
        <end position="139"/>
    </location>
</feature>
<dbReference type="SUPFAM" id="SSF52266">
    <property type="entry name" value="SGNH hydrolase"/>
    <property type="match status" value="1"/>
</dbReference>
<proteinExistence type="predicted"/>
<organism evidence="3 4">
    <name type="scientific">Lactobacillus selangorensis</name>
    <dbReference type="NCBI Taxonomy" id="81857"/>
    <lineage>
        <taxon>Bacteria</taxon>
        <taxon>Bacillati</taxon>
        <taxon>Bacillota</taxon>
        <taxon>Bacilli</taxon>
        <taxon>Lactobacillales</taxon>
        <taxon>Lactobacillaceae</taxon>
        <taxon>Lactobacillus</taxon>
    </lineage>
</organism>
<dbReference type="STRING" id="81857.IV38_GL000122"/>
<dbReference type="Gene3D" id="3.40.50.1110">
    <property type="entry name" value="SGNH hydrolase"/>
    <property type="match status" value="1"/>
</dbReference>
<evidence type="ECO:0000313" key="5">
    <source>
        <dbReference type="Proteomes" id="UP000051751"/>
    </source>
</evidence>
<dbReference type="Pfam" id="PF13472">
    <property type="entry name" value="Lipase_GDSL_2"/>
    <property type="match status" value="1"/>
</dbReference>
<evidence type="ECO:0000313" key="3">
    <source>
        <dbReference type="EMBL" id="KRN31400.1"/>
    </source>
</evidence>
<dbReference type="AlphaFoldDB" id="A0A0R2FSV2"/>
<keyword evidence="4" id="KW-1185">Reference proteome</keyword>
<dbReference type="InterPro" id="IPR036514">
    <property type="entry name" value="SGNH_hydro_sf"/>
</dbReference>
<dbReference type="EMBL" id="JQAT01000001">
    <property type="protein sequence ID" value="KRN29242.1"/>
    <property type="molecule type" value="Genomic_DNA"/>
</dbReference>
<reference evidence="4 5" key="1">
    <citation type="journal article" date="2015" name="Genome Announc.">
        <title>Expanding the biotechnology potential of lactobacilli through comparative genomics of 213 strains and associated genera.</title>
        <authorList>
            <person name="Sun Z."/>
            <person name="Harris H.M."/>
            <person name="McCann A."/>
            <person name="Guo C."/>
            <person name="Argimon S."/>
            <person name="Zhang W."/>
            <person name="Yang X."/>
            <person name="Jeffery I.B."/>
            <person name="Cooney J.C."/>
            <person name="Kagawa T.F."/>
            <person name="Liu W."/>
            <person name="Song Y."/>
            <person name="Salvetti E."/>
            <person name="Wrobel A."/>
            <person name="Rasinkangas P."/>
            <person name="Parkhill J."/>
            <person name="Rea M.C."/>
            <person name="O'Sullivan O."/>
            <person name="Ritari J."/>
            <person name="Douillard F.P."/>
            <person name="Paul Ross R."/>
            <person name="Yang R."/>
            <person name="Briner A.E."/>
            <person name="Felis G.E."/>
            <person name="de Vos W.M."/>
            <person name="Barrangou R."/>
            <person name="Klaenhammer T.R."/>
            <person name="Caufield P.W."/>
            <person name="Cui Y."/>
            <person name="Zhang H."/>
            <person name="O'Toole P.W."/>
        </authorList>
    </citation>
    <scope>NUCLEOTIDE SEQUENCE [LARGE SCALE GENOMIC DNA]</scope>
    <source>
        <strain evidence="2 5">ATCC BAA-66</strain>
        <strain evidence="3 4">DSM 13344</strain>
    </source>
</reference>
<dbReference type="EMBL" id="JQAZ01000004">
    <property type="protein sequence ID" value="KRN31400.1"/>
    <property type="molecule type" value="Genomic_DNA"/>
</dbReference>
<comment type="caution">
    <text evidence="3">The sequence shown here is derived from an EMBL/GenBank/DDBJ whole genome shotgun (WGS) entry which is preliminary data.</text>
</comment>
<dbReference type="InterPro" id="IPR013830">
    <property type="entry name" value="SGNH_hydro"/>
</dbReference>
<evidence type="ECO:0000313" key="4">
    <source>
        <dbReference type="Proteomes" id="UP000051645"/>
    </source>
</evidence>
<sequence>MSDDDFSKTEKLVIFGGHNDFHQNKPLGKLGDTTGDTFYGAYEGVIKSALASNPKLKIYLVTPNWRIVDESDQTSINKDIDTYVNGAGATFGDYTKAIEDLGAKYHLPVLNLYKDWGVFRGNRTVWLVDNLHPNDAGQKWLAEKINGFIESN</sequence>
<evidence type="ECO:0000313" key="2">
    <source>
        <dbReference type="EMBL" id="KRN29242.1"/>
    </source>
</evidence>
<protein>
    <recommendedName>
        <fullName evidence="1">SGNH hydrolase-type esterase domain-containing protein</fullName>
    </recommendedName>
</protein>
<gene>
    <name evidence="2" type="ORF">IV38_GL000122</name>
    <name evidence="3" type="ORF">IV40_GL001396</name>
</gene>
<dbReference type="Proteomes" id="UP000051645">
    <property type="component" value="Unassembled WGS sequence"/>
</dbReference>
<evidence type="ECO:0000259" key="1">
    <source>
        <dbReference type="Pfam" id="PF13472"/>
    </source>
</evidence>
<name>A0A0R2FSV2_9LACO</name>
<dbReference type="CDD" id="cd00229">
    <property type="entry name" value="SGNH_hydrolase"/>
    <property type="match status" value="1"/>
</dbReference>